<dbReference type="STRING" id="1068978.AMETH_1060"/>
<gene>
    <name evidence="1" type="ORF">AMETH_1060</name>
</gene>
<sequence>MLDGCVLPQLWTRAPSARRLRRDRLAFQAGREIGFGCAIRGAPAGRRRWTRGRLHLSREAGVWWTPRIRRSRALALSLPAMEFTGVRFPRAGDSWLGDYDAVLVYAAGAGRLELALFRRNRHLVGLADERLKGPLGRPCP</sequence>
<dbReference type="EMBL" id="CP009110">
    <property type="protein sequence ID" value="AIJ21152.1"/>
    <property type="molecule type" value="Genomic_DNA"/>
</dbReference>
<reference evidence="1 2" key="1">
    <citation type="submission" date="2014-07" db="EMBL/GenBank/DDBJ databases">
        <title>Whole Genome Sequence of the Amycolatopsis methanolica 239.</title>
        <authorList>
            <person name="Tang B."/>
        </authorList>
    </citation>
    <scope>NUCLEOTIDE SEQUENCE [LARGE SCALE GENOMIC DNA]</scope>
    <source>
        <strain evidence="1 2">239</strain>
    </source>
</reference>
<protein>
    <submittedName>
        <fullName evidence="1">Uncharacterized protein</fullName>
    </submittedName>
</protein>
<evidence type="ECO:0000313" key="2">
    <source>
        <dbReference type="Proteomes" id="UP000062973"/>
    </source>
</evidence>
<dbReference type="KEGG" id="amq:AMETH_1060"/>
<dbReference type="PATRIC" id="fig|1068978.7.peg.1110"/>
<dbReference type="RefSeq" id="WP_017987017.1">
    <property type="nucleotide sequence ID" value="NZ_AQUL01000001.1"/>
</dbReference>
<accession>A0A076MTP6</accession>
<evidence type="ECO:0000313" key="1">
    <source>
        <dbReference type="EMBL" id="AIJ21152.1"/>
    </source>
</evidence>
<name>A0A076MTP6_AMYME</name>
<organism evidence="1 2">
    <name type="scientific">Amycolatopsis methanolica 239</name>
    <dbReference type="NCBI Taxonomy" id="1068978"/>
    <lineage>
        <taxon>Bacteria</taxon>
        <taxon>Bacillati</taxon>
        <taxon>Actinomycetota</taxon>
        <taxon>Actinomycetes</taxon>
        <taxon>Pseudonocardiales</taxon>
        <taxon>Pseudonocardiaceae</taxon>
        <taxon>Amycolatopsis</taxon>
        <taxon>Amycolatopsis methanolica group</taxon>
    </lineage>
</organism>
<dbReference type="Proteomes" id="UP000062973">
    <property type="component" value="Chromosome"/>
</dbReference>
<keyword evidence="2" id="KW-1185">Reference proteome</keyword>
<proteinExistence type="predicted"/>
<dbReference type="AlphaFoldDB" id="A0A076MTP6"/>
<dbReference type="HOGENOM" id="CLU_1830932_0_0_11"/>